<dbReference type="Pfam" id="PF11374">
    <property type="entry name" value="DUF3176"/>
    <property type="match status" value="1"/>
</dbReference>
<evidence type="ECO:0000313" key="3">
    <source>
        <dbReference type="Proteomes" id="UP000265631"/>
    </source>
</evidence>
<dbReference type="EMBL" id="PXXK01000270">
    <property type="protein sequence ID" value="RFN47154.1"/>
    <property type="molecule type" value="Genomic_DNA"/>
</dbReference>
<proteinExistence type="predicted"/>
<feature type="transmembrane region" description="Helical" evidence="1">
    <location>
        <begin position="67"/>
        <end position="90"/>
    </location>
</feature>
<dbReference type="Proteomes" id="UP000265631">
    <property type="component" value="Unassembled WGS sequence"/>
</dbReference>
<dbReference type="InterPro" id="IPR021514">
    <property type="entry name" value="DUF3176"/>
</dbReference>
<dbReference type="STRING" id="2594813.A0A395MGX8"/>
<keyword evidence="3" id="KW-1185">Reference proteome</keyword>
<evidence type="ECO:0000256" key="1">
    <source>
        <dbReference type="SAM" id="Phobius"/>
    </source>
</evidence>
<reference evidence="2 3" key="1">
    <citation type="journal article" date="2018" name="PLoS Pathog.">
        <title>Evolution of structural diversity of trichothecenes, a family of toxins produced by plant pathogenic and entomopathogenic fungi.</title>
        <authorList>
            <person name="Proctor R.H."/>
            <person name="McCormick S.P."/>
            <person name="Kim H.S."/>
            <person name="Cardoza R.E."/>
            <person name="Stanley A.M."/>
            <person name="Lindo L."/>
            <person name="Kelly A."/>
            <person name="Brown D.W."/>
            <person name="Lee T."/>
            <person name="Vaughan M.M."/>
            <person name="Alexander N.J."/>
            <person name="Busman M."/>
            <person name="Gutierrez S."/>
        </authorList>
    </citation>
    <scope>NUCLEOTIDE SEQUENCE [LARGE SCALE GENOMIC DNA]</scope>
    <source>
        <strain evidence="2 3">NRRL 13405</strain>
    </source>
</reference>
<dbReference type="PANTHER" id="PTHR35394">
    <property type="entry name" value="DUF3176 DOMAIN-CONTAINING PROTEIN"/>
    <property type="match status" value="1"/>
</dbReference>
<keyword evidence="1" id="KW-0812">Transmembrane</keyword>
<protein>
    <submittedName>
        <fullName evidence="2">Uncharacterized protein</fullName>
    </submittedName>
</protein>
<gene>
    <name evidence="2" type="ORF">FIE12Z_8610</name>
</gene>
<organism evidence="2 3">
    <name type="scientific">Fusarium flagelliforme</name>
    <dbReference type="NCBI Taxonomy" id="2675880"/>
    <lineage>
        <taxon>Eukaryota</taxon>
        <taxon>Fungi</taxon>
        <taxon>Dikarya</taxon>
        <taxon>Ascomycota</taxon>
        <taxon>Pezizomycotina</taxon>
        <taxon>Sordariomycetes</taxon>
        <taxon>Hypocreomycetidae</taxon>
        <taxon>Hypocreales</taxon>
        <taxon>Nectriaceae</taxon>
        <taxon>Fusarium</taxon>
        <taxon>Fusarium incarnatum-equiseti species complex</taxon>
    </lineage>
</organism>
<keyword evidence="1" id="KW-0472">Membrane</keyword>
<dbReference type="PROSITE" id="PS51257">
    <property type="entry name" value="PROKAR_LIPOPROTEIN"/>
    <property type="match status" value="1"/>
</dbReference>
<dbReference type="AlphaFoldDB" id="A0A395MGX8"/>
<comment type="caution">
    <text evidence="2">The sequence shown here is derived from an EMBL/GenBank/DDBJ whole genome shotgun (WGS) entry which is preliminary data.</text>
</comment>
<name>A0A395MGX8_9HYPO</name>
<sequence>MQDKPASRWPFTMSINAAIAILSTACTAAMMYNVSAFIGQLKWLYLKARPRQLNSVQVFDGASRGPYGAIIFLFKVSWNMATLGAVITILRLGFSPMVQQVISLEPRQIPIPDENVRFGFAHSYNTSRRNGDNGETPPDP</sequence>
<accession>A0A395MGX8</accession>
<evidence type="ECO:0000313" key="2">
    <source>
        <dbReference type="EMBL" id="RFN47154.1"/>
    </source>
</evidence>
<dbReference type="PANTHER" id="PTHR35394:SF5">
    <property type="entry name" value="DUF3176 DOMAIN-CONTAINING PROTEIN"/>
    <property type="match status" value="1"/>
</dbReference>
<keyword evidence="1" id="KW-1133">Transmembrane helix</keyword>